<gene>
    <name evidence="2" type="ORF">GTK07_18955</name>
</gene>
<keyword evidence="1" id="KW-0472">Membrane</keyword>
<keyword evidence="3" id="KW-1185">Reference proteome</keyword>
<comment type="caution">
    <text evidence="2">The sequence shown here is derived from an EMBL/GenBank/DDBJ whole genome shotgun (WGS) entry which is preliminary data.</text>
</comment>
<feature type="transmembrane region" description="Helical" evidence="1">
    <location>
        <begin position="172"/>
        <end position="190"/>
    </location>
</feature>
<proteinExistence type="predicted"/>
<dbReference type="EMBL" id="JAAAMI010000019">
    <property type="protein sequence ID" value="NDV45407.1"/>
    <property type="molecule type" value="Genomic_DNA"/>
</dbReference>
<dbReference type="RefSeq" id="WP_163636618.1">
    <property type="nucleotide sequence ID" value="NZ_JAAAMI010000019.1"/>
</dbReference>
<evidence type="ECO:0000313" key="2">
    <source>
        <dbReference type="EMBL" id="NDV45407.1"/>
    </source>
</evidence>
<feature type="transmembrane region" description="Helical" evidence="1">
    <location>
        <begin position="256"/>
        <end position="273"/>
    </location>
</feature>
<keyword evidence="1" id="KW-0812">Transmembrane</keyword>
<name>A0A6I5KX43_9FLAO</name>
<dbReference type="AlphaFoldDB" id="A0A6I5KX43"/>
<protein>
    <submittedName>
        <fullName evidence="2">Uncharacterized protein</fullName>
    </submittedName>
</protein>
<feature type="transmembrane region" description="Helical" evidence="1">
    <location>
        <begin position="296"/>
        <end position="317"/>
    </location>
</feature>
<sequence>MEGLINVKGYSEKYLKLAIRQWIDLYFESLDNEKTFNLFQLEDSIQIRIDNISNQLLFFLINYLKYPVDIKGPIEILGYTGRDETSDFKGQDILIYVSSDDTEYDNVYVVTENNIHFKIDFGGGIKKVNSSIPEFFKLTPVSTSPIDSIIVSKKASFYFDKKQFFKTIEGRFTIISLVLFILLIFHFLYINGDSDMLEKERATWFLYAGVSIWFFIDNEMLKKDILYLGCFAIAIVLMVYGGDFVNNFPKTITEKLGPFTLMPLTFLMLQWPLRRIYKGLFKKEPKTDRDGGVTDFIYSMALTFGSIILPFVLYGLINK</sequence>
<dbReference type="Proteomes" id="UP000468707">
    <property type="component" value="Unassembled WGS sequence"/>
</dbReference>
<evidence type="ECO:0000256" key="1">
    <source>
        <dbReference type="SAM" id="Phobius"/>
    </source>
</evidence>
<keyword evidence="1" id="KW-1133">Transmembrane helix</keyword>
<feature type="transmembrane region" description="Helical" evidence="1">
    <location>
        <begin position="225"/>
        <end position="244"/>
    </location>
</feature>
<accession>A0A6I5KX43</accession>
<reference evidence="2 3" key="1">
    <citation type="submission" date="2020-01" db="EMBL/GenBank/DDBJ databases">
        <title>Muricauda sediminis sp.nov. 40Bstr401.</title>
        <authorList>
            <person name="Xue Z."/>
            <person name="Zhu S."/>
            <person name="Ren N."/>
            <person name="Chen T."/>
            <person name="Chen X."/>
            <person name="Chen J."/>
            <person name="Yang J."/>
        </authorList>
    </citation>
    <scope>NUCLEOTIDE SEQUENCE [LARGE SCALE GENOMIC DNA]</scope>
    <source>
        <strain evidence="2 3">40Bstr401</strain>
    </source>
</reference>
<organism evidence="2 3">
    <name type="scientific">Flagellimonas sediminis</name>
    <dbReference type="NCBI Taxonomy" id="2696468"/>
    <lineage>
        <taxon>Bacteria</taxon>
        <taxon>Pseudomonadati</taxon>
        <taxon>Bacteroidota</taxon>
        <taxon>Flavobacteriia</taxon>
        <taxon>Flavobacteriales</taxon>
        <taxon>Flavobacteriaceae</taxon>
        <taxon>Flagellimonas</taxon>
    </lineage>
</organism>
<evidence type="ECO:0000313" key="3">
    <source>
        <dbReference type="Proteomes" id="UP000468707"/>
    </source>
</evidence>